<keyword evidence="3" id="KW-1185">Reference proteome</keyword>
<name>A0A1Y1YQI6_9PLEO</name>
<sequence>MGIIGPVVSFKQIFGYRQSGEVLDPSCKAIVRPRRGQTGKSLGALARSVCLLTGMRCKEDFAPNRTYQPMGWAKAMLVWAGDFFALHQASTSSAVCLDRSAGLWWILKTGARDGAARKGQISRLTDVASRGILVCSNTADGNRSKTDALFATHPEDDGLALRSRLDAQSSLAQDRDARPKANQTRSRSTPANNEEGRPSDF</sequence>
<comment type="caution">
    <text evidence="2">The sequence shown here is derived from an EMBL/GenBank/DDBJ whole genome shotgun (WGS) entry which is preliminary data.</text>
</comment>
<dbReference type="EMBL" id="MCFA01000186">
    <property type="protein sequence ID" value="ORY00226.1"/>
    <property type="molecule type" value="Genomic_DNA"/>
</dbReference>
<organism evidence="2 3">
    <name type="scientific">Clohesyomyces aquaticus</name>
    <dbReference type="NCBI Taxonomy" id="1231657"/>
    <lineage>
        <taxon>Eukaryota</taxon>
        <taxon>Fungi</taxon>
        <taxon>Dikarya</taxon>
        <taxon>Ascomycota</taxon>
        <taxon>Pezizomycotina</taxon>
        <taxon>Dothideomycetes</taxon>
        <taxon>Pleosporomycetidae</taxon>
        <taxon>Pleosporales</taxon>
        <taxon>Lindgomycetaceae</taxon>
        <taxon>Clohesyomyces</taxon>
    </lineage>
</organism>
<feature type="compositionally biased region" description="Polar residues" evidence="1">
    <location>
        <begin position="181"/>
        <end position="192"/>
    </location>
</feature>
<dbReference type="AlphaFoldDB" id="A0A1Y1YQI6"/>
<proteinExistence type="predicted"/>
<evidence type="ECO:0000256" key="1">
    <source>
        <dbReference type="SAM" id="MobiDB-lite"/>
    </source>
</evidence>
<gene>
    <name evidence="2" type="ORF">BCR34DRAFT_592633</name>
</gene>
<evidence type="ECO:0000313" key="3">
    <source>
        <dbReference type="Proteomes" id="UP000193144"/>
    </source>
</evidence>
<evidence type="ECO:0000313" key="2">
    <source>
        <dbReference type="EMBL" id="ORY00226.1"/>
    </source>
</evidence>
<protein>
    <submittedName>
        <fullName evidence="2">Uncharacterized protein</fullName>
    </submittedName>
</protein>
<dbReference type="Proteomes" id="UP000193144">
    <property type="component" value="Unassembled WGS sequence"/>
</dbReference>
<reference evidence="2 3" key="1">
    <citation type="submission" date="2016-07" db="EMBL/GenBank/DDBJ databases">
        <title>Pervasive Adenine N6-methylation of Active Genes in Fungi.</title>
        <authorList>
            <consortium name="DOE Joint Genome Institute"/>
            <person name="Mondo S.J."/>
            <person name="Dannebaum R.O."/>
            <person name="Kuo R.C."/>
            <person name="Labutti K."/>
            <person name="Haridas S."/>
            <person name="Kuo A."/>
            <person name="Salamov A."/>
            <person name="Ahrendt S.R."/>
            <person name="Lipzen A."/>
            <person name="Sullivan W."/>
            <person name="Andreopoulos W.B."/>
            <person name="Clum A."/>
            <person name="Lindquist E."/>
            <person name="Daum C."/>
            <person name="Ramamoorthy G.K."/>
            <person name="Gryganskyi A."/>
            <person name="Culley D."/>
            <person name="Magnuson J.K."/>
            <person name="James T.Y."/>
            <person name="O'Malley M.A."/>
            <person name="Stajich J.E."/>
            <person name="Spatafora J.W."/>
            <person name="Visel A."/>
            <person name="Grigoriev I.V."/>
        </authorList>
    </citation>
    <scope>NUCLEOTIDE SEQUENCE [LARGE SCALE GENOMIC DNA]</scope>
    <source>
        <strain evidence="2 3">CBS 115471</strain>
    </source>
</reference>
<feature type="region of interest" description="Disordered" evidence="1">
    <location>
        <begin position="163"/>
        <end position="201"/>
    </location>
</feature>
<accession>A0A1Y1YQI6</accession>